<accession>A0A5N6NWL4</accession>
<evidence type="ECO:0000313" key="2">
    <source>
        <dbReference type="EMBL" id="KAD5508096.1"/>
    </source>
</evidence>
<protein>
    <submittedName>
        <fullName evidence="2">Uncharacterized protein</fullName>
    </submittedName>
</protein>
<dbReference type="EMBL" id="SZYD01000008">
    <property type="protein sequence ID" value="KAD5508096.1"/>
    <property type="molecule type" value="Genomic_DNA"/>
</dbReference>
<proteinExistence type="predicted"/>
<evidence type="ECO:0000313" key="3">
    <source>
        <dbReference type="Proteomes" id="UP000326396"/>
    </source>
</evidence>
<keyword evidence="3" id="KW-1185">Reference proteome</keyword>
<keyword evidence="1" id="KW-0175">Coiled coil</keyword>
<evidence type="ECO:0000256" key="1">
    <source>
        <dbReference type="SAM" id="Coils"/>
    </source>
</evidence>
<feature type="coiled-coil region" evidence="1">
    <location>
        <begin position="48"/>
        <end position="85"/>
    </location>
</feature>
<dbReference type="Proteomes" id="UP000326396">
    <property type="component" value="Linkage Group LG16"/>
</dbReference>
<gene>
    <name evidence="2" type="ORF">E3N88_15799</name>
</gene>
<sequence length="97" mass="11051">MPPAPLTFKGYFQWEQPWHAQIYRCWEQCNAGKFGDLLSKAGGDAMKAENEKGLVKEKESEKAEKEKEKAEKEAMLERMASIESLLRVVTKNLQSSS</sequence>
<dbReference type="AlphaFoldDB" id="A0A5N6NWL4"/>
<name>A0A5N6NWL4_9ASTR</name>
<organism evidence="2 3">
    <name type="scientific">Mikania micrantha</name>
    <name type="common">bitter vine</name>
    <dbReference type="NCBI Taxonomy" id="192012"/>
    <lineage>
        <taxon>Eukaryota</taxon>
        <taxon>Viridiplantae</taxon>
        <taxon>Streptophyta</taxon>
        <taxon>Embryophyta</taxon>
        <taxon>Tracheophyta</taxon>
        <taxon>Spermatophyta</taxon>
        <taxon>Magnoliopsida</taxon>
        <taxon>eudicotyledons</taxon>
        <taxon>Gunneridae</taxon>
        <taxon>Pentapetalae</taxon>
        <taxon>asterids</taxon>
        <taxon>campanulids</taxon>
        <taxon>Asterales</taxon>
        <taxon>Asteraceae</taxon>
        <taxon>Asteroideae</taxon>
        <taxon>Heliantheae alliance</taxon>
        <taxon>Eupatorieae</taxon>
        <taxon>Mikania</taxon>
    </lineage>
</organism>
<comment type="caution">
    <text evidence="2">The sequence shown here is derived from an EMBL/GenBank/DDBJ whole genome shotgun (WGS) entry which is preliminary data.</text>
</comment>
<reference evidence="2 3" key="1">
    <citation type="submission" date="2019-05" db="EMBL/GenBank/DDBJ databases">
        <title>Mikania micrantha, genome provides insights into the molecular mechanism of rapid growth.</title>
        <authorList>
            <person name="Liu B."/>
        </authorList>
    </citation>
    <scope>NUCLEOTIDE SEQUENCE [LARGE SCALE GENOMIC DNA]</scope>
    <source>
        <strain evidence="2">NLD-2019</strain>
        <tissue evidence="2">Leaf</tissue>
    </source>
</reference>